<proteinExistence type="predicted"/>
<evidence type="ECO:0000313" key="3">
    <source>
        <dbReference type="Proteomes" id="UP000030564"/>
    </source>
</evidence>
<sequence>MNSKTLIASLALVAGIAGISPLVQAAQTSNGQAVQSPVSDRELKVNDRAPDIYQRSEKAIDWKTKGLKKPVDQAQWVQINDQYVMVMITNGTIVEMKPVPR</sequence>
<dbReference type="AlphaFoldDB" id="A0A0A6DAD1"/>
<comment type="caution">
    <text evidence="2">The sequence shown here is derived from an EMBL/GenBank/DDBJ whole genome shotgun (WGS) entry which is preliminary data.</text>
</comment>
<protein>
    <submittedName>
        <fullName evidence="2">Lipoprotein</fullName>
    </submittedName>
</protein>
<evidence type="ECO:0000313" key="2">
    <source>
        <dbReference type="EMBL" id="KHA71692.1"/>
    </source>
</evidence>
<dbReference type="Proteomes" id="UP000030564">
    <property type="component" value="Unassembled WGS sequence"/>
</dbReference>
<dbReference type="PATRIC" id="fig|587753.9.peg.2507"/>
<feature type="chain" id="PRO_5002015371" evidence="1">
    <location>
        <begin position="26"/>
        <end position="101"/>
    </location>
</feature>
<dbReference type="Pfam" id="PF11776">
    <property type="entry name" value="RcnB"/>
    <property type="match status" value="1"/>
</dbReference>
<keyword evidence="2" id="KW-0449">Lipoprotein</keyword>
<dbReference type="InterPro" id="IPR024572">
    <property type="entry name" value="RcnB"/>
</dbReference>
<name>A0A0A6DAD1_9PSED</name>
<organism evidence="2 3">
    <name type="scientific">Pseudomonas chlororaphis</name>
    <dbReference type="NCBI Taxonomy" id="587753"/>
    <lineage>
        <taxon>Bacteria</taxon>
        <taxon>Pseudomonadati</taxon>
        <taxon>Pseudomonadota</taxon>
        <taxon>Gammaproteobacteria</taxon>
        <taxon>Pseudomonadales</taxon>
        <taxon>Pseudomonadaceae</taxon>
        <taxon>Pseudomonas</taxon>
    </lineage>
</organism>
<dbReference type="OrthoDB" id="7021427at2"/>
<accession>A0A0A6DAD1</accession>
<dbReference type="EMBL" id="JSFK01000020">
    <property type="protein sequence ID" value="KHA71692.1"/>
    <property type="molecule type" value="Genomic_DNA"/>
</dbReference>
<dbReference type="Gene3D" id="3.10.450.160">
    <property type="entry name" value="inner membrane protein cigr"/>
    <property type="match status" value="1"/>
</dbReference>
<evidence type="ECO:0000256" key="1">
    <source>
        <dbReference type="SAM" id="SignalP"/>
    </source>
</evidence>
<reference evidence="2 3" key="1">
    <citation type="submission" date="2014-10" db="EMBL/GenBank/DDBJ databases">
        <title>Draft genome sequence of Pseudomonas chlororaphis EA105.</title>
        <authorList>
            <person name="McCully L.M."/>
            <person name="Bitzer A.S."/>
            <person name="Spence C."/>
            <person name="Bais H."/>
            <person name="Silby M.W."/>
        </authorList>
    </citation>
    <scope>NUCLEOTIDE SEQUENCE [LARGE SCALE GENOMIC DNA]</scope>
    <source>
        <strain evidence="2 3">EA105</strain>
    </source>
</reference>
<feature type="signal peptide" evidence="1">
    <location>
        <begin position="1"/>
        <end position="25"/>
    </location>
</feature>
<gene>
    <name evidence="2" type="ORF">NZ35_19385</name>
</gene>
<keyword evidence="1" id="KW-0732">Signal</keyword>